<dbReference type="EMBL" id="OOIL02004704">
    <property type="protein sequence ID" value="VFQ92918.1"/>
    <property type="molecule type" value="Genomic_DNA"/>
</dbReference>
<keyword evidence="2" id="KW-1185">Reference proteome</keyword>
<gene>
    <name evidence="1" type="ORF">CCAM_LOCUS34694</name>
</gene>
<accession>A0A484MY44</accession>
<evidence type="ECO:0000313" key="2">
    <source>
        <dbReference type="Proteomes" id="UP000595140"/>
    </source>
</evidence>
<dbReference type="AlphaFoldDB" id="A0A484MY44"/>
<reference evidence="1 2" key="1">
    <citation type="submission" date="2018-04" db="EMBL/GenBank/DDBJ databases">
        <authorList>
            <person name="Vogel A."/>
        </authorList>
    </citation>
    <scope>NUCLEOTIDE SEQUENCE [LARGE SCALE GENOMIC DNA]</scope>
</reference>
<proteinExistence type="predicted"/>
<name>A0A484MY44_9ASTE</name>
<sequence>MNIHSIGPIFISKLKPMRLSPVPWYINITSSSNPDLLLLLRFDAASSSLLLRSSRAATQICKLDGGGSPGSFDDFR</sequence>
<organism evidence="1 2">
    <name type="scientific">Cuscuta campestris</name>
    <dbReference type="NCBI Taxonomy" id="132261"/>
    <lineage>
        <taxon>Eukaryota</taxon>
        <taxon>Viridiplantae</taxon>
        <taxon>Streptophyta</taxon>
        <taxon>Embryophyta</taxon>
        <taxon>Tracheophyta</taxon>
        <taxon>Spermatophyta</taxon>
        <taxon>Magnoliopsida</taxon>
        <taxon>eudicotyledons</taxon>
        <taxon>Gunneridae</taxon>
        <taxon>Pentapetalae</taxon>
        <taxon>asterids</taxon>
        <taxon>lamiids</taxon>
        <taxon>Solanales</taxon>
        <taxon>Convolvulaceae</taxon>
        <taxon>Cuscuteae</taxon>
        <taxon>Cuscuta</taxon>
        <taxon>Cuscuta subgen. Grammica</taxon>
        <taxon>Cuscuta sect. Cleistogrammica</taxon>
    </lineage>
</organism>
<evidence type="ECO:0000313" key="1">
    <source>
        <dbReference type="EMBL" id="VFQ92918.1"/>
    </source>
</evidence>
<protein>
    <submittedName>
        <fullName evidence="1">Uncharacterized protein</fullName>
    </submittedName>
</protein>
<dbReference type="Proteomes" id="UP000595140">
    <property type="component" value="Unassembled WGS sequence"/>
</dbReference>